<gene>
    <name evidence="6" type="ORF">J2Z32_003226</name>
</gene>
<dbReference type="SUPFAM" id="SSF56281">
    <property type="entry name" value="Metallo-hydrolase/oxidoreductase"/>
    <property type="match status" value="1"/>
</dbReference>
<dbReference type="InterPro" id="IPR050114">
    <property type="entry name" value="UPF0173_UPF0282_UlaG_hydrolase"/>
</dbReference>
<comment type="function">
    <text evidence="3">Counteracts the endogenous Pycsar antiviral defense system. Phosphodiesterase that enables metal-dependent hydrolysis of host cyclic nucleotide Pycsar defense signals such as cCMP and cUMP.</text>
</comment>
<evidence type="ECO:0000256" key="4">
    <source>
        <dbReference type="ARBA" id="ARBA00048505"/>
    </source>
</evidence>
<dbReference type="PANTHER" id="PTHR43546:SF9">
    <property type="entry name" value="L-ASCORBATE-6-PHOSPHATE LACTONASE ULAG-RELATED"/>
    <property type="match status" value="1"/>
</dbReference>
<accession>A0ABS4FVK4</accession>
<name>A0ABS4FVK4_9BACL</name>
<protein>
    <submittedName>
        <fullName evidence="6">L-ascorbate metabolism protein UlaG (Beta-lactamase superfamily)</fullName>
    </submittedName>
</protein>
<dbReference type="Proteomes" id="UP001519272">
    <property type="component" value="Unassembled WGS sequence"/>
</dbReference>
<reference evidence="6 7" key="1">
    <citation type="submission" date="2021-03" db="EMBL/GenBank/DDBJ databases">
        <title>Genomic Encyclopedia of Type Strains, Phase IV (KMG-IV): sequencing the most valuable type-strain genomes for metagenomic binning, comparative biology and taxonomic classification.</title>
        <authorList>
            <person name="Goeker M."/>
        </authorList>
    </citation>
    <scope>NUCLEOTIDE SEQUENCE [LARGE SCALE GENOMIC DNA]</scope>
    <source>
        <strain evidence="6 7">DSM 14349</strain>
    </source>
</reference>
<evidence type="ECO:0000259" key="5">
    <source>
        <dbReference type="Pfam" id="PF12706"/>
    </source>
</evidence>
<dbReference type="InterPro" id="IPR036866">
    <property type="entry name" value="RibonucZ/Hydroxyglut_hydro"/>
</dbReference>
<feature type="domain" description="Metallo-beta-lactamase" evidence="5">
    <location>
        <begin position="20"/>
        <end position="222"/>
    </location>
</feature>
<dbReference type="InterPro" id="IPR001279">
    <property type="entry name" value="Metallo-B-lactamas"/>
</dbReference>
<evidence type="ECO:0000256" key="1">
    <source>
        <dbReference type="ARBA" id="ARBA00022801"/>
    </source>
</evidence>
<dbReference type="EMBL" id="JAGGKG010000016">
    <property type="protein sequence ID" value="MBP1906564.1"/>
    <property type="molecule type" value="Genomic_DNA"/>
</dbReference>
<comment type="catalytic activity">
    <reaction evidence="2">
        <text>3',5'-cyclic CMP + H2O = CMP + H(+)</text>
        <dbReference type="Rhea" id="RHEA:72675"/>
        <dbReference type="ChEBI" id="CHEBI:15377"/>
        <dbReference type="ChEBI" id="CHEBI:15378"/>
        <dbReference type="ChEBI" id="CHEBI:58003"/>
        <dbReference type="ChEBI" id="CHEBI:60377"/>
    </reaction>
    <physiologicalReaction direction="left-to-right" evidence="2">
        <dbReference type="Rhea" id="RHEA:72676"/>
    </physiologicalReaction>
</comment>
<dbReference type="RefSeq" id="WP_210090156.1">
    <property type="nucleotide sequence ID" value="NZ_JAGGKG010000016.1"/>
</dbReference>
<comment type="caution">
    <text evidence="6">The sequence shown here is derived from an EMBL/GenBank/DDBJ whole genome shotgun (WGS) entry which is preliminary data.</text>
</comment>
<evidence type="ECO:0000313" key="7">
    <source>
        <dbReference type="Proteomes" id="UP001519272"/>
    </source>
</evidence>
<comment type="catalytic activity">
    <reaction evidence="4">
        <text>3',5'-cyclic UMP + H2O = UMP + H(+)</text>
        <dbReference type="Rhea" id="RHEA:70575"/>
        <dbReference type="ChEBI" id="CHEBI:15377"/>
        <dbReference type="ChEBI" id="CHEBI:15378"/>
        <dbReference type="ChEBI" id="CHEBI:57865"/>
        <dbReference type="ChEBI" id="CHEBI:184387"/>
    </reaction>
    <physiologicalReaction direction="left-to-right" evidence="4">
        <dbReference type="Rhea" id="RHEA:70576"/>
    </physiologicalReaction>
</comment>
<dbReference type="Pfam" id="PF12706">
    <property type="entry name" value="Lactamase_B_2"/>
    <property type="match status" value="1"/>
</dbReference>
<dbReference type="PANTHER" id="PTHR43546">
    <property type="entry name" value="UPF0173 METAL-DEPENDENT HYDROLASE MJ1163-RELATED"/>
    <property type="match status" value="1"/>
</dbReference>
<evidence type="ECO:0000256" key="3">
    <source>
        <dbReference type="ARBA" id="ARBA00034301"/>
    </source>
</evidence>
<dbReference type="Gene3D" id="3.60.15.10">
    <property type="entry name" value="Ribonuclease Z/Hydroxyacylglutathione hydrolase-like"/>
    <property type="match status" value="1"/>
</dbReference>
<organism evidence="6 7">
    <name type="scientific">Paenibacillus turicensis</name>
    <dbReference type="NCBI Taxonomy" id="160487"/>
    <lineage>
        <taxon>Bacteria</taxon>
        <taxon>Bacillati</taxon>
        <taxon>Bacillota</taxon>
        <taxon>Bacilli</taxon>
        <taxon>Bacillales</taxon>
        <taxon>Paenibacillaceae</taxon>
        <taxon>Paenibacillus</taxon>
    </lineage>
</organism>
<keyword evidence="7" id="KW-1185">Reference proteome</keyword>
<keyword evidence="1" id="KW-0378">Hydrolase</keyword>
<evidence type="ECO:0000256" key="2">
    <source>
        <dbReference type="ARBA" id="ARBA00034221"/>
    </source>
</evidence>
<evidence type="ECO:0000313" key="6">
    <source>
        <dbReference type="EMBL" id="MBP1906564.1"/>
    </source>
</evidence>
<proteinExistence type="predicted"/>
<sequence length="260" mass="28995">MDIQLIRHASIWLKYGEKTLLIDPMFADKEQFPPFPNTPNDKRNPLIPLPASMDKWSNPDLVIVTHVHLDHWDTVAANALPKSTPILCQPENKQVIIDAGFLHVTAFPDRDDVDALDKPISFFGLQIYRTGGQHGTGEIGERMGTVSGVVITAEDEPTLYVTGDSIWCEDVAMALHKYQPTLIIANAGGARFVTGDPITMDEHDITKLCEETPGSKIVAVHMDAINHCLVTREQLRKYVDEHNLTNQVIIPEDGEKISFH</sequence>